<protein>
    <recommendedName>
        <fullName evidence="6">Alpha N-terminal protein methyltransferase 1</fullName>
        <ecNumber evidence="5">2.1.1.244</ecNumber>
    </recommendedName>
    <alternativeName>
        <fullName evidence="7">X-Pro-Lys N-terminal protein methyltransferase 1</fullName>
    </alternativeName>
</protein>
<evidence type="ECO:0000256" key="8">
    <source>
        <dbReference type="ARBA" id="ARBA00047306"/>
    </source>
</evidence>
<sequence>MSIKNTEFYKNSANYWMNNTADVSTMLGGIDYISENDILQSKEILDQFIRNKKIKCNRALDVGSGIGRITKNLLINYFKKVDLVDISEKFLNQAKSELSSNVKFGNTFCSSLVNFHPQIDYYNVIWCQWILSYLTNQDLIQFLQRCKEAIQPGGYIFVKENVLNGDNEMDTISYCNEVELTDNYDKTDGCLTRSITLFKKFFEKANLHLVKYEKQLNFPKNLYPVYTFILRPL</sequence>
<dbReference type="InterPro" id="IPR008576">
    <property type="entry name" value="MeTrfase_NTM1"/>
</dbReference>
<dbReference type="GO" id="GO:0071885">
    <property type="term" value="F:N-terminal protein N-methyltransferase activity"/>
    <property type="evidence" value="ECO:0007669"/>
    <property type="project" value="UniProtKB-EC"/>
</dbReference>
<dbReference type="PIRSF" id="PIRSF016958">
    <property type="entry name" value="DUF858_MeTrfase_lik"/>
    <property type="match status" value="1"/>
</dbReference>
<evidence type="ECO:0000256" key="10">
    <source>
        <dbReference type="ARBA" id="ARBA00048167"/>
    </source>
</evidence>
<feature type="binding site" evidence="11">
    <location>
        <position position="63"/>
    </location>
    <ligand>
        <name>S-adenosyl-L-methionine</name>
        <dbReference type="ChEBI" id="CHEBI:59789"/>
    </ligand>
</feature>
<dbReference type="EC" id="2.1.1.244" evidence="5"/>
<dbReference type="SUPFAM" id="SSF53335">
    <property type="entry name" value="S-adenosyl-L-methionine-dependent methyltransferases"/>
    <property type="match status" value="1"/>
</dbReference>
<dbReference type="AlphaFoldDB" id="A0A177B9F0"/>
<dbReference type="InterPro" id="IPR029063">
    <property type="entry name" value="SAM-dependent_MTases_sf"/>
</dbReference>
<evidence type="ECO:0000256" key="3">
    <source>
        <dbReference type="ARBA" id="ARBA00022679"/>
    </source>
</evidence>
<evidence type="ECO:0000256" key="2">
    <source>
        <dbReference type="ARBA" id="ARBA00022603"/>
    </source>
</evidence>
<dbReference type="OrthoDB" id="1298661at2759"/>
<accession>A0A177B9F0</accession>
<proteinExistence type="inferred from homology"/>
<evidence type="ECO:0000313" key="12">
    <source>
        <dbReference type="EMBL" id="OAF70292.1"/>
    </source>
</evidence>
<evidence type="ECO:0000256" key="11">
    <source>
        <dbReference type="PIRSR" id="PIRSR016958-1"/>
    </source>
</evidence>
<comment type="caution">
    <text evidence="12">The sequence shown here is derived from an EMBL/GenBank/DDBJ whole genome shotgun (WGS) entry which is preliminary data.</text>
</comment>
<feature type="binding site" evidence="11">
    <location>
        <position position="128"/>
    </location>
    <ligand>
        <name>S-adenosyl-L-methionine</name>
        <dbReference type="ChEBI" id="CHEBI:59789"/>
    </ligand>
</feature>
<dbReference type="PANTHER" id="PTHR12753">
    <property type="entry name" value="AD-003 - RELATED"/>
    <property type="match status" value="1"/>
</dbReference>
<keyword evidence="3" id="KW-0808">Transferase</keyword>
<evidence type="ECO:0000256" key="6">
    <source>
        <dbReference type="ARBA" id="ARBA00039449"/>
    </source>
</evidence>
<keyword evidence="2" id="KW-0489">Methyltransferase</keyword>
<dbReference type="EMBL" id="LWCA01000165">
    <property type="protein sequence ID" value="OAF70292.1"/>
    <property type="molecule type" value="Genomic_DNA"/>
</dbReference>
<gene>
    <name evidence="12" type="ORF">A3Q56_01936</name>
</gene>
<comment type="similarity">
    <text evidence="1">Belongs to the methyltransferase superfamily. NTM1 family.</text>
</comment>
<evidence type="ECO:0000256" key="9">
    <source>
        <dbReference type="ARBA" id="ARBA00047885"/>
    </source>
</evidence>
<dbReference type="GO" id="GO:0032259">
    <property type="term" value="P:methylation"/>
    <property type="evidence" value="ECO:0007669"/>
    <property type="project" value="UniProtKB-KW"/>
</dbReference>
<evidence type="ECO:0000256" key="1">
    <source>
        <dbReference type="ARBA" id="ARBA00009059"/>
    </source>
</evidence>
<comment type="catalytic activity">
    <reaction evidence="9">
        <text>N-terminal L-prolyl-L-prolyl-L-lysyl-[protein] + 2 S-adenosyl-L-methionine = N-terminal N,N-dimethyl-L-prolyl-L-prolyl-L-lysyl-[protein] + 2 S-adenosyl-L-homocysteine + 2 H(+)</text>
        <dbReference type="Rhea" id="RHEA:54736"/>
        <dbReference type="Rhea" id="RHEA-COMP:13787"/>
        <dbReference type="Rhea" id="RHEA-COMP:13974"/>
        <dbReference type="ChEBI" id="CHEBI:15378"/>
        <dbReference type="ChEBI" id="CHEBI:57856"/>
        <dbReference type="ChEBI" id="CHEBI:59789"/>
        <dbReference type="ChEBI" id="CHEBI:138059"/>
        <dbReference type="ChEBI" id="CHEBI:138318"/>
        <dbReference type="EC" id="2.1.1.244"/>
    </reaction>
</comment>
<dbReference type="GO" id="GO:0005737">
    <property type="term" value="C:cytoplasm"/>
    <property type="evidence" value="ECO:0007669"/>
    <property type="project" value="TreeGrafter"/>
</dbReference>
<evidence type="ECO:0000256" key="5">
    <source>
        <dbReference type="ARBA" id="ARBA00039112"/>
    </source>
</evidence>
<evidence type="ECO:0000313" key="13">
    <source>
        <dbReference type="Proteomes" id="UP000078046"/>
    </source>
</evidence>
<dbReference type="Proteomes" id="UP000078046">
    <property type="component" value="Unassembled WGS sequence"/>
</dbReference>
<comment type="catalytic activity">
    <reaction evidence="10">
        <text>N-terminal L-alanyl-L-prolyl-L-lysyl-[protein] + 3 S-adenosyl-L-methionine = N-terminal N,N,N-trimethyl-L-alanyl-L-prolyl-L-lysyl-[protein] + 3 S-adenosyl-L-homocysteine + 3 H(+)</text>
        <dbReference type="Rhea" id="RHEA:54712"/>
        <dbReference type="Rhea" id="RHEA-COMP:13785"/>
        <dbReference type="Rhea" id="RHEA-COMP:13971"/>
        <dbReference type="ChEBI" id="CHEBI:15378"/>
        <dbReference type="ChEBI" id="CHEBI:57856"/>
        <dbReference type="ChEBI" id="CHEBI:59789"/>
        <dbReference type="ChEBI" id="CHEBI:138057"/>
        <dbReference type="ChEBI" id="CHEBI:138315"/>
        <dbReference type="EC" id="2.1.1.244"/>
    </reaction>
</comment>
<dbReference type="PANTHER" id="PTHR12753:SF0">
    <property type="entry name" value="ALPHA N-TERMINAL PROTEIN METHYLTRANSFERASE 1"/>
    <property type="match status" value="1"/>
</dbReference>
<evidence type="ECO:0000256" key="4">
    <source>
        <dbReference type="ARBA" id="ARBA00022691"/>
    </source>
</evidence>
<dbReference type="Gene3D" id="3.40.50.150">
    <property type="entry name" value="Vaccinia Virus protein VP39"/>
    <property type="match status" value="1"/>
</dbReference>
<feature type="binding site" evidence="11">
    <location>
        <position position="68"/>
    </location>
    <ligand>
        <name>S-adenosyl-L-methionine</name>
        <dbReference type="ChEBI" id="CHEBI:59789"/>
    </ligand>
</feature>
<comment type="catalytic activity">
    <reaction evidence="8">
        <text>N-terminal L-seryl-L-prolyl-L-lysyl-[protein] + 3 S-adenosyl-L-methionine = N-terminal N,N,N-trimethyl-L-seryl-L-prolyl-L-lysyl-[protein] + 3 S-adenosyl-L-homocysteine + 3 H(+)</text>
        <dbReference type="Rhea" id="RHEA:54724"/>
        <dbReference type="Rhea" id="RHEA-COMP:13789"/>
        <dbReference type="Rhea" id="RHEA-COMP:13973"/>
        <dbReference type="ChEBI" id="CHEBI:15378"/>
        <dbReference type="ChEBI" id="CHEBI:57856"/>
        <dbReference type="ChEBI" id="CHEBI:59789"/>
        <dbReference type="ChEBI" id="CHEBI:138061"/>
        <dbReference type="ChEBI" id="CHEBI:138317"/>
        <dbReference type="EC" id="2.1.1.244"/>
    </reaction>
</comment>
<dbReference type="Pfam" id="PF05891">
    <property type="entry name" value="Methyltransf_PK"/>
    <property type="match status" value="1"/>
</dbReference>
<dbReference type="CDD" id="cd02440">
    <property type="entry name" value="AdoMet_MTases"/>
    <property type="match status" value="1"/>
</dbReference>
<keyword evidence="4 11" id="KW-0949">S-adenosyl-L-methionine</keyword>
<evidence type="ECO:0000256" key="7">
    <source>
        <dbReference type="ARBA" id="ARBA00043129"/>
    </source>
</evidence>
<reference evidence="12 13" key="1">
    <citation type="submission" date="2016-04" db="EMBL/GenBank/DDBJ databases">
        <title>The genome of Intoshia linei affirms orthonectids as highly simplified spiralians.</title>
        <authorList>
            <person name="Mikhailov K.V."/>
            <person name="Slusarev G.S."/>
            <person name="Nikitin M.A."/>
            <person name="Logacheva M.D."/>
            <person name="Penin A."/>
            <person name="Aleoshin V."/>
            <person name="Panchin Y.V."/>
        </authorList>
    </citation>
    <scope>NUCLEOTIDE SEQUENCE [LARGE SCALE GENOMIC DNA]</scope>
    <source>
        <strain evidence="12">Intl2013</strain>
        <tissue evidence="12">Whole animal</tissue>
    </source>
</reference>
<organism evidence="12 13">
    <name type="scientific">Intoshia linei</name>
    <dbReference type="NCBI Taxonomy" id="1819745"/>
    <lineage>
        <taxon>Eukaryota</taxon>
        <taxon>Metazoa</taxon>
        <taxon>Spiralia</taxon>
        <taxon>Lophotrochozoa</taxon>
        <taxon>Mesozoa</taxon>
        <taxon>Orthonectida</taxon>
        <taxon>Rhopaluridae</taxon>
        <taxon>Intoshia</taxon>
    </lineage>
</organism>
<keyword evidence="13" id="KW-1185">Reference proteome</keyword>
<name>A0A177B9F0_9BILA</name>